<dbReference type="GO" id="GO:0003677">
    <property type="term" value="F:DNA binding"/>
    <property type="evidence" value="ECO:0007669"/>
    <property type="project" value="InterPro"/>
</dbReference>
<gene>
    <name evidence="2" type="ORF">ABM34_11230</name>
</gene>
<protein>
    <submittedName>
        <fullName evidence="2">Pilus assembly protein HicB</fullName>
    </submittedName>
</protein>
<evidence type="ECO:0000313" key="2">
    <source>
        <dbReference type="EMBL" id="AKP68050.1"/>
    </source>
</evidence>
<feature type="domain" description="Arc-like DNA binding" evidence="1">
    <location>
        <begin position="3"/>
        <end position="45"/>
    </location>
</feature>
<evidence type="ECO:0000313" key="3">
    <source>
        <dbReference type="Proteomes" id="UP000036106"/>
    </source>
</evidence>
<dbReference type="GO" id="GO:0006355">
    <property type="term" value="P:regulation of DNA-templated transcription"/>
    <property type="evidence" value="ECO:0007669"/>
    <property type="project" value="InterPro"/>
</dbReference>
<dbReference type="EMBL" id="CP012034">
    <property type="protein sequence ID" value="AKP68050.1"/>
    <property type="molecule type" value="Genomic_DNA"/>
</dbReference>
<accession>A0A0H4R2R9</accession>
<dbReference type="AlphaFoldDB" id="A0A0H4R2R9"/>
<dbReference type="Proteomes" id="UP000036106">
    <property type="component" value="Chromosome"/>
</dbReference>
<dbReference type="InterPro" id="IPR005569">
    <property type="entry name" value="Arc_DNA-bd_dom"/>
</dbReference>
<dbReference type="SUPFAM" id="SSF47598">
    <property type="entry name" value="Ribbon-helix-helix"/>
    <property type="match status" value="1"/>
</dbReference>
<dbReference type="KEGG" id="lgn:ABM34_11230"/>
<proteinExistence type="predicted"/>
<dbReference type="Gene3D" id="1.10.1220.10">
    <property type="entry name" value="Met repressor-like"/>
    <property type="match status" value="1"/>
</dbReference>
<name>A0A0H4R2R9_9LACO</name>
<evidence type="ECO:0000259" key="1">
    <source>
        <dbReference type="Pfam" id="PF03869"/>
    </source>
</evidence>
<dbReference type="STRING" id="1007676.ABM34_11230"/>
<organism evidence="2 3">
    <name type="scientific">Companilactobacillus ginsenosidimutans</name>
    <dbReference type="NCBI Taxonomy" id="1007676"/>
    <lineage>
        <taxon>Bacteria</taxon>
        <taxon>Bacillati</taxon>
        <taxon>Bacillota</taxon>
        <taxon>Bacilli</taxon>
        <taxon>Lactobacillales</taxon>
        <taxon>Lactobacillaceae</taxon>
        <taxon>Companilactobacillus</taxon>
    </lineage>
</organism>
<reference evidence="3" key="1">
    <citation type="submission" date="2015-07" db="EMBL/GenBank/DDBJ databases">
        <title>Lactobacillus ginsenosidimutans/EMML 3141/ whole genome sequencing.</title>
        <authorList>
            <person name="Kim M.K."/>
            <person name="Im W.-T."/>
            <person name="Srinivasan S."/>
            <person name="Lee J.-J."/>
        </authorList>
    </citation>
    <scope>NUCLEOTIDE SEQUENCE [LARGE SCALE GENOMIC DNA]</scope>
    <source>
        <strain evidence="3">EMML 3041</strain>
    </source>
</reference>
<keyword evidence="3" id="KW-1185">Reference proteome</keyword>
<dbReference type="OrthoDB" id="2141513at2"/>
<sequence length="107" mass="12086">MADKKFLLRLDQALYDQIAARAKTESRSVNNYIVHLLEKSTKNESLEGRQFVGRTIQGSDILTDSGLVSVNGIYYRYILANTKSINEDSLYTIIEANGNILTLEELK</sequence>
<dbReference type="RefSeq" id="WP_048705803.1">
    <property type="nucleotide sequence ID" value="NZ_CP012034.1"/>
</dbReference>
<dbReference type="PATRIC" id="fig|1007676.4.peg.2273"/>
<dbReference type="InterPro" id="IPR013321">
    <property type="entry name" value="Arc_rbn_hlx_hlx"/>
</dbReference>
<dbReference type="InterPro" id="IPR010985">
    <property type="entry name" value="Ribbon_hlx_hlx"/>
</dbReference>
<dbReference type="Pfam" id="PF03869">
    <property type="entry name" value="Arc"/>
    <property type="match status" value="1"/>
</dbReference>